<evidence type="ECO:0000313" key="2">
    <source>
        <dbReference type="Proteomes" id="UP000297703"/>
    </source>
</evidence>
<sequence>MSLRYTSNTVVQIITWQCSKANATSFIVRHNGPNSHHMQLLTGKSKFGLACFSGYVALLKKDFLLFVSSSFGKPLKYLSSPKSECQFISAPQNRVNLLSIVSN</sequence>
<proteinExistence type="predicted"/>
<protein>
    <submittedName>
        <fullName evidence="1">Phosphatidylinositol 3-kinase regulatory subunit alpha</fullName>
    </submittedName>
</protein>
<dbReference type="AlphaFoldDB" id="A0A4D9EYA4"/>
<accession>A0A4D9EYA4</accession>
<reference evidence="1 2" key="1">
    <citation type="submission" date="2019-04" db="EMBL/GenBank/DDBJ databases">
        <title>Draft genome of the big-headed turtle Platysternon megacephalum.</title>
        <authorList>
            <person name="Gong S."/>
        </authorList>
    </citation>
    <scope>NUCLEOTIDE SEQUENCE [LARGE SCALE GENOMIC DNA]</scope>
    <source>
        <strain evidence="1">DO16091913</strain>
        <tissue evidence="1">Muscle</tissue>
    </source>
</reference>
<dbReference type="EMBL" id="QXTE01000003">
    <property type="protein sequence ID" value="TFK15667.1"/>
    <property type="molecule type" value="Genomic_DNA"/>
</dbReference>
<gene>
    <name evidence="1" type="ORF">DR999_PMT00538</name>
</gene>
<name>A0A4D9EYA4_9SAUR</name>
<keyword evidence="2" id="KW-1185">Reference proteome</keyword>
<evidence type="ECO:0000313" key="1">
    <source>
        <dbReference type="EMBL" id="TFK15667.1"/>
    </source>
</evidence>
<comment type="caution">
    <text evidence="1">The sequence shown here is derived from an EMBL/GenBank/DDBJ whole genome shotgun (WGS) entry which is preliminary data.</text>
</comment>
<organism evidence="1 2">
    <name type="scientific">Platysternon megacephalum</name>
    <name type="common">big-headed turtle</name>
    <dbReference type="NCBI Taxonomy" id="55544"/>
    <lineage>
        <taxon>Eukaryota</taxon>
        <taxon>Metazoa</taxon>
        <taxon>Chordata</taxon>
        <taxon>Craniata</taxon>
        <taxon>Vertebrata</taxon>
        <taxon>Euteleostomi</taxon>
        <taxon>Archelosauria</taxon>
        <taxon>Testudinata</taxon>
        <taxon>Testudines</taxon>
        <taxon>Cryptodira</taxon>
        <taxon>Durocryptodira</taxon>
        <taxon>Testudinoidea</taxon>
        <taxon>Platysternidae</taxon>
        <taxon>Platysternon</taxon>
    </lineage>
</organism>
<reference evidence="1 2" key="2">
    <citation type="submission" date="2019-04" db="EMBL/GenBank/DDBJ databases">
        <title>The genome sequence of big-headed turtle.</title>
        <authorList>
            <person name="Gong S."/>
        </authorList>
    </citation>
    <scope>NUCLEOTIDE SEQUENCE [LARGE SCALE GENOMIC DNA]</scope>
    <source>
        <strain evidence="1">DO16091913</strain>
        <tissue evidence="1">Muscle</tissue>
    </source>
</reference>
<dbReference type="Proteomes" id="UP000297703">
    <property type="component" value="Unassembled WGS sequence"/>
</dbReference>